<gene>
    <name evidence="2" type="ORF">BO85DRAFT_445865</name>
</gene>
<dbReference type="Proteomes" id="UP000249526">
    <property type="component" value="Unassembled WGS sequence"/>
</dbReference>
<reference evidence="2 3" key="1">
    <citation type="submission" date="2018-02" db="EMBL/GenBank/DDBJ databases">
        <title>The genomes of Aspergillus section Nigri reveals drivers in fungal speciation.</title>
        <authorList>
            <consortium name="DOE Joint Genome Institute"/>
            <person name="Vesth T.C."/>
            <person name="Nybo J."/>
            <person name="Theobald S."/>
            <person name="Brandl J."/>
            <person name="Frisvad J.C."/>
            <person name="Nielsen K.F."/>
            <person name="Lyhne E.K."/>
            <person name="Kogle M.E."/>
            <person name="Kuo A."/>
            <person name="Riley R."/>
            <person name="Clum A."/>
            <person name="Nolan M."/>
            <person name="Lipzen A."/>
            <person name="Salamov A."/>
            <person name="Henrissat B."/>
            <person name="Wiebenga A."/>
            <person name="De vries R.P."/>
            <person name="Grigoriev I.V."/>
            <person name="Mortensen U.H."/>
            <person name="Andersen M.R."/>
            <person name="Baker S.E."/>
        </authorList>
    </citation>
    <scope>NUCLEOTIDE SEQUENCE [LARGE SCALE GENOMIC DNA]</scope>
    <source>
        <strain evidence="2 3">CBS 112811</strain>
    </source>
</reference>
<keyword evidence="1" id="KW-0472">Membrane</keyword>
<dbReference type="EMBL" id="KZ825055">
    <property type="protein sequence ID" value="RAH62441.1"/>
    <property type="molecule type" value="Genomic_DNA"/>
</dbReference>
<dbReference type="AlphaFoldDB" id="A0A8G1R988"/>
<sequence length="79" mass="9350">MPRLKQTRVKKARDSQHMSHKVLLYETMIRLVFLNLVMSYGVMNDTYLVLISPESGWSCFLKNSPVRSYTHIDRRICDM</sequence>
<accession>A0A8G1R988</accession>
<evidence type="ECO:0000256" key="1">
    <source>
        <dbReference type="SAM" id="Phobius"/>
    </source>
</evidence>
<protein>
    <submittedName>
        <fullName evidence="2">Uncharacterized protein</fullName>
    </submittedName>
</protein>
<feature type="transmembrane region" description="Helical" evidence="1">
    <location>
        <begin position="21"/>
        <end position="43"/>
    </location>
</feature>
<evidence type="ECO:0000313" key="3">
    <source>
        <dbReference type="Proteomes" id="UP000249526"/>
    </source>
</evidence>
<organism evidence="2 3">
    <name type="scientific">Aspergillus piperis CBS 112811</name>
    <dbReference type="NCBI Taxonomy" id="1448313"/>
    <lineage>
        <taxon>Eukaryota</taxon>
        <taxon>Fungi</taxon>
        <taxon>Dikarya</taxon>
        <taxon>Ascomycota</taxon>
        <taxon>Pezizomycotina</taxon>
        <taxon>Eurotiomycetes</taxon>
        <taxon>Eurotiomycetidae</taxon>
        <taxon>Eurotiales</taxon>
        <taxon>Aspergillaceae</taxon>
        <taxon>Aspergillus</taxon>
        <taxon>Aspergillus subgen. Circumdati</taxon>
    </lineage>
</organism>
<keyword evidence="3" id="KW-1185">Reference proteome</keyword>
<name>A0A8G1R988_9EURO</name>
<evidence type="ECO:0000313" key="2">
    <source>
        <dbReference type="EMBL" id="RAH62441.1"/>
    </source>
</evidence>
<keyword evidence="1" id="KW-0812">Transmembrane</keyword>
<dbReference type="RefSeq" id="XP_025520363.1">
    <property type="nucleotide sequence ID" value="XM_025659369.1"/>
</dbReference>
<keyword evidence="1" id="KW-1133">Transmembrane helix</keyword>
<proteinExistence type="predicted"/>
<dbReference type="GeneID" id="37162771"/>